<reference evidence="12" key="1">
    <citation type="submission" date="2018-05" db="EMBL/GenBank/DDBJ databases">
        <title>Complete sequence and characterization of the mitochondrial genome of Achilidae,using next generation sequencing.</title>
        <authorList>
            <person name="Xu S."/>
        </authorList>
    </citation>
    <scope>NUCLEOTIDE SEQUENCE</scope>
</reference>
<organism evidence="12">
    <name type="scientific">Paracatonidia sp. SX-2018</name>
    <dbReference type="NCBI Taxonomy" id="2507540"/>
    <lineage>
        <taxon>Eukaryota</taxon>
        <taxon>Metazoa</taxon>
        <taxon>Ecdysozoa</taxon>
        <taxon>Arthropoda</taxon>
        <taxon>Hexapoda</taxon>
        <taxon>Insecta</taxon>
        <taxon>Pterygota</taxon>
        <taxon>Neoptera</taxon>
        <taxon>Paraneoptera</taxon>
        <taxon>Hemiptera</taxon>
        <taxon>Auchenorrhyncha</taxon>
        <taxon>Fulgoroidea</taxon>
        <taxon>Achilidae</taxon>
        <taxon>Paracatonidia</taxon>
    </lineage>
</organism>
<comment type="catalytic activity">
    <reaction evidence="10">
        <text>a ubiquinone + NADH + 5 H(+)(in) = a ubiquinol + NAD(+) + 4 H(+)(out)</text>
        <dbReference type="Rhea" id="RHEA:29091"/>
        <dbReference type="Rhea" id="RHEA-COMP:9565"/>
        <dbReference type="Rhea" id="RHEA-COMP:9566"/>
        <dbReference type="ChEBI" id="CHEBI:15378"/>
        <dbReference type="ChEBI" id="CHEBI:16389"/>
        <dbReference type="ChEBI" id="CHEBI:17976"/>
        <dbReference type="ChEBI" id="CHEBI:57540"/>
        <dbReference type="ChEBI" id="CHEBI:57945"/>
        <dbReference type="EC" id="7.1.1.2"/>
    </reaction>
</comment>
<evidence type="ECO:0000256" key="9">
    <source>
        <dbReference type="ARBA" id="ARBA00031586"/>
    </source>
</evidence>
<comment type="similarity">
    <text evidence="2">Belongs to the complex I subunit 4L family.</text>
</comment>
<evidence type="ECO:0000256" key="7">
    <source>
        <dbReference type="ARBA" id="ARBA00023027"/>
    </source>
</evidence>
<evidence type="ECO:0000256" key="4">
    <source>
        <dbReference type="ARBA" id="ARBA00022692"/>
    </source>
</evidence>
<dbReference type="GO" id="GO:0008137">
    <property type="term" value="F:NADH dehydrogenase (ubiquinone) activity"/>
    <property type="evidence" value="ECO:0007669"/>
    <property type="project" value="UniProtKB-EC"/>
</dbReference>
<geneLocation type="mitochondrion" evidence="12"/>
<dbReference type="Pfam" id="PF00420">
    <property type="entry name" value="Oxidored_q2"/>
    <property type="match status" value="1"/>
</dbReference>
<dbReference type="AlphaFoldDB" id="A0A565D7D1"/>
<keyword evidence="6 11" id="KW-1133">Transmembrane helix</keyword>
<evidence type="ECO:0000256" key="11">
    <source>
        <dbReference type="SAM" id="Phobius"/>
    </source>
</evidence>
<evidence type="ECO:0000256" key="6">
    <source>
        <dbReference type="ARBA" id="ARBA00022989"/>
    </source>
</evidence>
<comment type="subcellular location">
    <subcellularLocation>
        <location evidence="1">Membrane</location>
        <topology evidence="1">Multi-pass membrane protein</topology>
    </subcellularLocation>
</comment>
<dbReference type="GO" id="GO:0016020">
    <property type="term" value="C:membrane"/>
    <property type="evidence" value="ECO:0007669"/>
    <property type="project" value="UniProtKB-SubCell"/>
</dbReference>
<proteinExistence type="inferred from homology"/>
<dbReference type="Gene3D" id="1.10.287.3510">
    <property type="match status" value="1"/>
</dbReference>
<accession>A0A565D7D1</accession>
<feature type="transmembrane region" description="Helical" evidence="11">
    <location>
        <begin position="51"/>
        <end position="76"/>
    </location>
</feature>
<keyword evidence="12" id="KW-0496">Mitochondrion</keyword>
<evidence type="ECO:0000313" key="12">
    <source>
        <dbReference type="EMBL" id="AZZ89098.1"/>
    </source>
</evidence>
<evidence type="ECO:0000256" key="1">
    <source>
        <dbReference type="ARBA" id="ARBA00004141"/>
    </source>
</evidence>
<keyword evidence="4 11" id="KW-0812">Transmembrane</keyword>
<gene>
    <name evidence="12" type="primary">nad4l</name>
</gene>
<dbReference type="EMBL" id="MH324931">
    <property type="protein sequence ID" value="AZZ89098.1"/>
    <property type="molecule type" value="Genomic_DNA"/>
</dbReference>
<evidence type="ECO:0000256" key="10">
    <source>
        <dbReference type="ARBA" id="ARBA00049551"/>
    </source>
</evidence>
<sequence>MFFGVVIFISGVISLIMVRKHFLMSLLGLEFLMLSIFMYSFFFFGFYFYDYYFIVIFLVLGVCDGVLGLSLLVYLIRSVGNDYLDNLILC</sequence>
<name>A0A565D7D1_9HEMI</name>
<keyword evidence="8 11" id="KW-0472">Membrane</keyword>
<keyword evidence="5" id="KW-1278">Translocase</keyword>
<protein>
    <recommendedName>
        <fullName evidence="3">NADH-ubiquinone oxidoreductase chain 4L</fullName>
    </recommendedName>
    <alternativeName>
        <fullName evidence="9">NADH dehydrogenase subunit 4L</fullName>
    </alternativeName>
</protein>
<evidence type="ECO:0000256" key="2">
    <source>
        <dbReference type="ARBA" id="ARBA00010519"/>
    </source>
</evidence>
<dbReference type="InterPro" id="IPR039428">
    <property type="entry name" value="NUOK/Mnh_C1-like"/>
</dbReference>
<feature type="transmembrane region" description="Helical" evidence="11">
    <location>
        <begin position="21"/>
        <end position="45"/>
    </location>
</feature>
<evidence type="ECO:0000256" key="3">
    <source>
        <dbReference type="ARBA" id="ARBA00016612"/>
    </source>
</evidence>
<keyword evidence="7" id="KW-0520">NAD</keyword>
<evidence type="ECO:0000256" key="5">
    <source>
        <dbReference type="ARBA" id="ARBA00022967"/>
    </source>
</evidence>
<evidence type="ECO:0000256" key="8">
    <source>
        <dbReference type="ARBA" id="ARBA00023136"/>
    </source>
</evidence>